<dbReference type="AlphaFoldDB" id="A0A3S4THI9"/>
<protein>
    <submittedName>
        <fullName evidence="2">IS91 family transposase</fullName>
    </submittedName>
</protein>
<dbReference type="Pfam" id="PF14319">
    <property type="entry name" value="Zn_Tnp_IS91"/>
    <property type="match status" value="1"/>
</dbReference>
<dbReference type="RefSeq" id="WP_199287502.1">
    <property type="nucleotide sequence ID" value="NZ_RJLM01000071.1"/>
</dbReference>
<reference evidence="2 3" key="1">
    <citation type="submission" date="2018-11" db="EMBL/GenBank/DDBJ databases">
        <title>Photobacterium sp. BEI247 sp. nov., a marine bacterium isolated from Yongle Blue Hole in the South China Sea.</title>
        <authorList>
            <person name="Wang X."/>
        </authorList>
    </citation>
    <scope>NUCLEOTIDE SEQUENCE [LARGE SCALE GENOMIC DNA]</scope>
    <source>
        <strain evidence="3">BEI247</strain>
    </source>
</reference>
<proteinExistence type="predicted"/>
<evidence type="ECO:0000313" key="3">
    <source>
        <dbReference type="Proteomes" id="UP000287563"/>
    </source>
</evidence>
<evidence type="ECO:0000313" key="2">
    <source>
        <dbReference type="EMBL" id="RWX52694.1"/>
    </source>
</evidence>
<keyword evidence="3" id="KW-1185">Reference proteome</keyword>
<dbReference type="InterPro" id="IPR026889">
    <property type="entry name" value="Zn_Tnp"/>
</dbReference>
<dbReference type="Proteomes" id="UP000287563">
    <property type="component" value="Unassembled WGS sequence"/>
</dbReference>
<organism evidence="2 3">
    <name type="scientific">Photobacterium chitinilyticum</name>
    <dbReference type="NCBI Taxonomy" id="2485123"/>
    <lineage>
        <taxon>Bacteria</taxon>
        <taxon>Pseudomonadati</taxon>
        <taxon>Pseudomonadota</taxon>
        <taxon>Gammaproteobacteria</taxon>
        <taxon>Vibrionales</taxon>
        <taxon>Vibrionaceae</taxon>
        <taxon>Photobacterium</taxon>
    </lineage>
</organism>
<feature type="domain" description="Transposase zinc-binding" evidence="1">
    <location>
        <begin position="9"/>
        <end position="62"/>
    </location>
</feature>
<evidence type="ECO:0000259" key="1">
    <source>
        <dbReference type="Pfam" id="PF14319"/>
    </source>
</evidence>
<sequence length="62" mass="7007">MAHTVQSFMQQALEPYLKSHRLPRYQLKGASRLRACRTAAMGGHALYCGNGHFNGYWYNSCG</sequence>
<comment type="caution">
    <text evidence="2">The sequence shown here is derived from an EMBL/GenBank/DDBJ whole genome shotgun (WGS) entry which is preliminary data.</text>
</comment>
<name>A0A3S4THI9_9GAMM</name>
<dbReference type="EMBL" id="RJLM01000071">
    <property type="protein sequence ID" value="RWX52694.1"/>
    <property type="molecule type" value="Genomic_DNA"/>
</dbReference>
<accession>A0A3S4THI9</accession>
<feature type="non-terminal residue" evidence="2">
    <location>
        <position position="62"/>
    </location>
</feature>
<gene>
    <name evidence="2" type="ORF">EDI28_26045</name>
</gene>